<evidence type="ECO:0000256" key="3">
    <source>
        <dbReference type="ARBA" id="ARBA00029447"/>
    </source>
</evidence>
<dbReference type="PROSITE" id="PS50885">
    <property type="entry name" value="HAMP"/>
    <property type="match status" value="1"/>
</dbReference>
<keyword evidence="2" id="KW-0488">Methylation</keyword>
<comment type="caution">
    <text evidence="8">The sequence shown here is derived from an EMBL/GenBank/DDBJ whole genome shotgun (WGS) entry which is preliminary data.</text>
</comment>
<dbReference type="InterPro" id="IPR051310">
    <property type="entry name" value="MCP_chemotaxis"/>
</dbReference>
<dbReference type="GO" id="GO:0005886">
    <property type="term" value="C:plasma membrane"/>
    <property type="evidence" value="ECO:0007669"/>
    <property type="project" value="TreeGrafter"/>
</dbReference>
<sequence>MSLPASHGAPQRALDSGFGEFFRYHGWLAPGIRLFRRLSFPGKAAWVSVAFMIPLVVLMTYLWRDTQNQVHATRMEQDGLQYVRTALDLMRNAQARRLAAVEQAPDLAQLQQQVQGSFDKLEAAQRQYGESFRTAESFEKLRGLHGPLQSQPVAGSPDETFERQDAYVAALLTLVREITDGSGLILDPEGDTYHMVAFSLVRGPRQYENTARLLALGHLVLSSQQMTPERRTRIDEWQTMQQYLDDDVENEYTEGIEAFPETAAQFDMKGTDAASNAFRTAIGTQLMGSQLSGTATEFRQVGQAAVDKQAALCAAVTQRLEERLQARIDRLWHTFYLELGMSLLCLAIAGYLLLAFYRVMMGGLREVSEHLRQITQGNLTTAPTPWGKDEAAQLMTTLGEMQTSLRRIVATVLQGSATVQTASREIASASQDLSQRTEQNAANLQETAASMAQIAESVKSAAQHVHTAASSASANAEAAQRGGEAISEVVRTMEDIQTASSKIGEIIGVIDGIAFQTNILALNAAVEAARAGEQGRGFAVVASEVRALAGRSATAAREIKSLIQSSIEKVESGTQVVTRAGEIMQDVVSNAGQASGLMGTLADSARSQSRSIGEVESAVQALDSATQQNAALVEQTTSAATALADSAHQLSQEVSFFKLA</sequence>
<name>A0A643F798_IDEDE</name>
<comment type="subcellular location">
    <subcellularLocation>
        <location evidence="1">Membrane</location>
    </subcellularLocation>
</comment>
<dbReference type="AlphaFoldDB" id="A0A643F798"/>
<keyword evidence="5" id="KW-0472">Membrane</keyword>
<accession>A0A643F798</accession>
<dbReference type="GO" id="GO:0007165">
    <property type="term" value="P:signal transduction"/>
    <property type="evidence" value="ECO:0007669"/>
    <property type="project" value="UniProtKB-KW"/>
</dbReference>
<dbReference type="GO" id="GO:0004888">
    <property type="term" value="F:transmembrane signaling receptor activity"/>
    <property type="evidence" value="ECO:0007669"/>
    <property type="project" value="TreeGrafter"/>
</dbReference>
<reference evidence="8 9" key="1">
    <citation type="submission" date="2019-09" db="EMBL/GenBank/DDBJ databases">
        <title>Draft genome sequences of 48 bacterial type strains from the CCUG.</title>
        <authorList>
            <person name="Tunovic T."/>
            <person name="Pineiro-Iglesias B."/>
            <person name="Unosson C."/>
            <person name="Inganas E."/>
            <person name="Ohlen M."/>
            <person name="Cardew S."/>
            <person name="Jensie-Markopoulos S."/>
            <person name="Salva-Serra F."/>
            <person name="Jaen-Luchoro D."/>
            <person name="Karlsson R."/>
            <person name="Svensson-Stadler L."/>
            <person name="Chun J."/>
            <person name="Moore E."/>
        </authorList>
    </citation>
    <scope>NUCLEOTIDE SEQUENCE [LARGE SCALE GENOMIC DNA]</scope>
    <source>
        <strain evidence="8 9">CCUG 30977</strain>
    </source>
</reference>
<dbReference type="PROSITE" id="PS50111">
    <property type="entry name" value="CHEMOTAXIS_TRANSDUC_2"/>
    <property type="match status" value="1"/>
</dbReference>
<dbReference type="Pfam" id="PF00015">
    <property type="entry name" value="MCPsignal"/>
    <property type="match status" value="1"/>
</dbReference>
<dbReference type="FunFam" id="1.10.287.950:FF:000001">
    <property type="entry name" value="Methyl-accepting chemotaxis sensory transducer"/>
    <property type="match status" value="1"/>
</dbReference>
<evidence type="ECO:0000259" key="7">
    <source>
        <dbReference type="PROSITE" id="PS50885"/>
    </source>
</evidence>
<dbReference type="RefSeq" id="WP_151125640.1">
    <property type="nucleotide sequence ID" value="NZ_CP088082.1"/>
</dbReference>
<protein>
    <submittedName>
        <fullName evidence="8">HAMP domain-containing protein</fullName>
    </submittedName>
</protein>
<dbReference type="Pfam" id="PF00672">
    <property type="entry name" value="HAMP"/>
    <property type="match status" value="1"/>
</dbReference>
<dbReference type="SUPFAM" id="SSF58104">
    <property type="entry name" value="Methyl-accepting chemotaxis protein (MCP) signaling domain"/>
    <property type="match status" value="1"/>
</dbReference>
<feature type="transmembrane region" description="Helical" evidence="5">
    <location>
        <begin position="335"/>
        <end position="357"/>
    </location>
</feature>
<keyword evidence="9" id="KW-1185">Reference proteome</keyword>
<dbReference type="EMBL" id="VZPB01000067">
    <property type="protein sequence ID" value="KAB0575099.1"/>
    <property type="molecule type" value="Genomic_DNA"/>
</dbReference>
<feature type="domain" description="Methyl-accepting transducer" evidence="6">
    <location>
        <begin position="415"/>
        <end position="644"/>
    </location>
</feature>
<dbReference type="PANTHER" id="PTHR43531:SF14">
    <property type="entry name" value="METHYL-ACCEPTING CHEMOTAXIS PROTEIN I-RELATED"/>
    <property type="match status" value="1"/>
</dbReference>
<dbReference type="SMART" id="SM00283">
    <property type="entry name" value="MA"/>
    <property type="match status" value="1"/>
</dbReference>
<dbReference type="Gene3D" id="1.10.287.950">
    <property type="entry name" value="Methyl-accepting chemotaxis protein"/>
    <property type="match status" value="1"/>
</dbReference>
<dbReference type="PANTHER" id="PTHR43531">
    <property type="entry name" value="PROTEIN ICFG"/>
    <property type="match status" value="1"/>
</dbReference>
<dbReference type="InterPro" id="IPR004089">
    <property type="entry name" value="MCPsignal_dom"/>
</dbReference>
<dbReference type="InterPro" id="IPR003660">
    <property type="entry name" value="HAMP_dom"/>
</dbReference>
<organism evidence="8 9">
    <name type="scientific">Ideonella dechloratans</name>
    <dbReference type="NCBI Taxonomy" id="36863"/>
    <lineage>
        <taxon>Bacteria</taxon>
        <taxon>Pseudomonadati</taxon>
        <taxon>Pseudomonadota</taxon>
        <taxon>Betaproteobacteria</taxon>
        <taxon>Burkholderiales</taxon>
        <taxon>Sphaerotilaceae</taxon>
        <taxon>Ideonella</taxon>
    </lineage>
</organism>
<keyword evidence="5" id="KW-0812">Transmembrane</keyword>
<feature type="domain" description="HAMP" evidence="7">
    <location>
        <begin position="358"/>
        <end position="410"/>
    </location>
</feature>
<proteinExistence type="inferred from homology"/>
<evidence type="ECO:0000313" key="8">
    <source>
        <dbReference type="EMBL" id="KAB0575099.1"/>
    </source>
</evidence>
<dbReference type="GO" id="GO:0006935">
    <property type="term" value="P:chemotaxis"/>
    <property type="evidence" value="ECO:0007669"/>
    <property type="project" value="TreeGrafter"/>
</dbReference>
<evidence type="ECO:0000256" key="2">
    <source>
        <dbReference type="ARBA" id="ARBA00022481"/>
    </source>
</evidence>
<evidence type="ECO:0000256" key="4">
    <source>
        <dbReference type="PROSITE-ProRule" id="PRU00284"/>
    </source>
</evidence>
<gene>
    <name evidence="8" type="ORF">F7Q92_18915</name>
</gene>
<keyword evidence="5" id="KW-1133">Transmembrane helix</keyword>
<evidence type="ECO:0000259" key="6">
    <source>
        <dbReference type="PROSITE" id="PS50111"/>
    </source>
</evidence>
<comment type="similarity">
    <text evidence="3">Belongs to the methyl-accepting chemotaxis (MCP) protein family.</text>
</comment>
<dbReference type="CDD" id="cd06225">
    <property type="entry name" value="HAMP"/>
    <property type="match status" value="1"/>
</dbReference>
<evidence type="ECO:0000256" key="5">
    <source>
        <dbReference type="SAM" id="Phobius"/>
    </source>
</evidence>
<evidence type="ECO:0000313" key="9">
    <source>
        <dbReference type="Proteomes" id="UP000430120"/>
    </source>
</evidence>
<dbReference type="Proteomes" id="UP000430120">
    <property type="component" value="Unassembled WGS sequence"/>
</dbReference>
<dbReference type="CDD" id="cd11386">
    <property type="entry name" value="MCP_signal"/>
    <property type="match status" value="1"/>
</dbReference>
<dbReference type="SMART" id="SM00304">
    <property type="entry name" value="HAMP"/>
    <property type="match status" value="1"/>
</dbReference>
<feature type="transmembrane region" description="Helical" evidence="5">
    <location>
        <begin position="44"/>
        <end position="63"/>
    </location>
</feature>
<evidence type="ECO:0000256" key="1">
    <source>
        <dbReference type="ARBA" id="ARBA00004370"/>
    </source>
</evidence>
<keyword evidence="4" id="KW-0807">Transducer</keyword>
<dbReference type="OrthoDB" id="343520at2"/>